<evidence type="ECO:0000256" key="4">
    <source>
        <dbReference type="ARBA" id="ARBA00023239"/>
    </source>
</evidence>
<comment type="cofactor">
    <cofactor evidence="1">
        <name>Mg(2+)</name>
        <dbReference type="ChEBI" id="CHEBI:18420"/>
    </cofactor>
</comment>
<keyword evidence="2" id="KW-0479">Metal-binding</keyword>
<evidence type="ECO:0000259" key="6">
    <source>
        <dbReference type="Pfam" id="PF03936"/>
    </source>
</evidence>
<organism evidence="7 8">
    <name type="scientific">Quercus rubra</name>
    <name type="common">Northern red oak</name>
    <name type="synonym">Quercus borealis</name>
    <dbReference type="NCBI Taxonomy" id="3512"/>
    <lineage>
        <taxon>Eukaryota</taxon>
        <taxon>Viridiplantae</taxon>
        <taxon>Streptophyta</taxon>
        <taxon>Embryophyta</taxon>
        <taxon>Tracheophyta</taxon>
        <taxon>Spermatophyta</taxon>
        <taxon>Magnoliopsida</taxon>
        <taxon>eudicotyledons</taxon>
        <taxon>Gunneridae</taxon>
        <taxon>Pentapetalae</taxon>
        <taxon>rosids</taxon>
        <taxon>fabids</taxon>
        <taxon>Fagales</taxon>
        <taxon>Fagaceae</taxon>
        <taxon>Quercus</taxon>
    </lineage>
</organism>
<dbReference type="InterPro" id="IPR008930">
    <property type="entry name" value="Terpenoid_cyclase/PrenylTrfase"/>
</dbReference>
<dbReference type="Proteomes" id="UP001324115">
    <property type="component" value="Unassembled WGS sequence"/>
</dbReference>
<comment type="caution">
    <text evidence="7">The sequence shown here is derived from an EMBL/GenBank/DDBJ whole genome shotgun (WGS) entry which is preliminary data.</text>
</comment>
<feature type="domain" description="Terpene synthase N-terminal" evidence="5">
    <location>
        <begin position="59"/>
        <end position="153"/>
    </location>
</feature>
<dbReference type="CDD" id="cd00684">
    <property type="entry name" value="Terpene_cyclase_plant_C1"/>
    <property type="match status" value="1"/>
</dbReference>
<keyword evidence="4" id="KW-0456">Lyase</keyword>
<dbReference type="PANTHER" id="PTHR31225">
    <property type="entry name" value="OS04G0344100 PROTEIN-RELATED"/>
    <property type="match status" value="1"/>
</dbReference>
<sequence length="466" mass="53996">MSHQISLAIVETQNPDANVHRRSANYRPSLWGDHFLSYSNKSEETIDDSEQVQGLKEEVDGALYTIALHFRLVRQQGYNILSDIFNKFKDNMGNFKESLISDVKGMLSFDDATHMRVHGEDIHDEALKFTTTHLESMVINFSPPLAAQVSHALNRPIRKCLPRKELSHISRWWKGIDVVTNLSFARDRVVELYFWILGVYFEPQYSFARRILTKTICMASIIDDIYDVYGTHEELELFTDTIKMWDISCINQLPKYMKLSYKELSDIFEEIEEEMCKDGRLYGVYYAKVAMTKLVQAYFEEAVWLKEKYIPTMEEYMSNALISCGYPTLSTISFIVMGDIATKEALEWVIKEPKIVRAASIISRLMDDIVYNEREQVVSGIECYMKQYDVSKQEVHDEFRKQIVNAWKDINKECLRPSEVPVPLLTRVVNLLRVMDLLYKDEDAYTHLGGVMVEGITSMLVDPVPV</sequence>
<feature type="domain" description="Terpene synthase metal-binding" evidence="6">
    <location>
        <begin position="176"/>
        <end position="409"/>
    </location>
</feature>
<dbReference type="Pfam" id="PF01397">
    <property type="entry name" value="Terpene_synth"/>
    <property type="match status" value="1"/>
</dbReference>
<dbReference type="FunFam" id="1.10.600.10:FF:000007">
    <property type="entry name" value="Isoprene synthase, chloroplastic"/>
    <property type="match status" value="1"/>
</dbReference>
<dbReference type="Gene3D" id="1.50.10.130">
    <property type="entry name" value="Terpene synthase, N-terminal domain"/>
    <property type="match status" value="1"/>
</dbReference>
<evidence type="ECO:0000256" key="2">
    <source>
        <dbReference type="ARBA" id="ARBA00022723"/>
    </source>
</evidence>
<dbReference type="SFLD" id="SFLDG01019">
    <property type="entry name" value="Terpene_Cyclase_Like_1_C_Termi"/>
    <property type="match status" value="1"/>
</dbReference>
<dbReference type="InterPro" id="IPR034741">
    <property type="entry name" value="Terpene_cyclase-like_1_C"/>
</dbReference>
<dbReference type="SUPFAM" id="SSF48239">
    <property type="entry name" value="Terpenoid cyclases/Protein prenyltransferases"/>
    <property type="match status" value="1"/>
</dbReference>
<evidence type="ECO:0000256" key="3">
    <source>
        <dbReference type="ARBA" id="ARBA00022842"/>
    </source>
</evidence>
<dbReference type="AlphaFoldDB" id="A0AAN7IBV3"/>
<dbReference type="Pfam" id="PF03936">
    <property type="entry name" value="Terpene_synth_C"/>
    <property type="match status" value="1"/>
</dbReference>
<dbReference type="GO" id="GO:0010333">
    <property type="term" value="F:terpene synthase activity"/>
    <property type="evidence" value="ECO:0007669"/>
    <property type="project" value="InterPro"/>
</dbReference>
<dbReference type="PANTHER" id="PTHR31225:SF221">
    <property type="entry name" value="(-)-GERMACRENE D SYNTHASE"/>
    <property type="match status" value="1"/>
</dbReference>
<keyword evidence="8" id="KW-1185">Reference proteome</keyword>
<dbReference type="SUPFAM" id="SSF48576">
    <property type="entry name" value="Terpenoid synthases"/>
    <property type="match status" value="1"/>
</dbReference>
<reference evidence="7 8" key="1">
    <citation type="journal article" date="2023" name="G3 (Bethesda)">
        <title>A haplotype-resolved chromosome-scale genome for Quercus rubra L. provides insights into the genetics of adaptive traits for red oak species.</title>
        <authorList>
            <person name="Kapoor B."/>
            <person name="Jenkins J."/>
            <person name="Schmutz J."/>
            <person name="Zhebentyayeva T."/>
            <person name="Kuelheim C."/>
            <person name="Coggeshall M."/>
            <person name="Heim C."/>
            <person name="Lasky J.R."/>
            <person name="Leites L."/>
            <person name="Islam-Faridi N."/>
            <person name="Romero-Severson J."/>
            <person name="DeLeo V.L."/>
            <person name="Lucas S.M."/>
            <person name="Lazic D."/>
            <person name="Gailing O."/>
            <person name="Carlson J."/>
            <person name="Staton M."/>
        </authorList>
    </citation>
    <scope>NUCLEOTIDE SEQUENCE [LARGE SCALE GENOMIC DNA]</scope>
    <source>
        <strain evidence="7">Pseudo-F2</strain>
    </source>
</reference>
<dbReference type="InterPro" id="IPR008949">
    <property type="entry name" value="Isoprenoid_synthase_dom_sf"/>
</dbReference>
<proteinExistence type="predicted"/>
<evidence type="ECO:0000256" key="1">
    <source>
        <dbReference type="ARBA" id="ARBA00001946"/>
    </source>
</evidence>
<dbReference type="InterPro" id="IPR001906">
    <property type="entry name" value="Terpene_synth_N"/>
</dbReference>
<dbReference type="GO" id="GO:0000287">
    <property type="term" value="F:magnesium ion binding"/>
    <property type="evidence" value="ECO:0007669"/>
    <property type="project" value="InterPro"/>
</dbReference>
<evidence type="ECO:0008006" key="9">
    <source>
        <dbReference type="Google" id="ProtNLM"/>
    </source>
</evidence>
<dbReference type="InterPro" id="IPR036965">
    <property type="entry name" value="Terpene_synth_N_sf"/>
</dbReference>
<dbReference type="Gene3D" id="1.10.600.10">
    <property type="entry name" value="Farnesyl Diphosphate Synthase"/>
    <property type="match status" value="1"/>
</dbReference>
<protein>
    <recommendedName>
        <fullName evidence="9">Sesquiterpene synthase</fullName>
    </recommendedName>
</protein>
<gene>
    <name evidence="7" type="ORF">RGQ29_006151</name>
</gene>
<evidence type="ECO:0000313" key="7">
    <source>
        <dbReference type="EMBL" id="KAK4563945.1"/>
    </source>
</evidence>
<dbReference type="InterPro" id="IPR050148">
    <property type="entry name" value="Terpene_synthase-like"/>
</dbReference>
<dbReference type="EMBL" id="JAXUIC010000011">
    <property type="protein sequence ID" value="KAK4563945.1"/>
    <property type="molecule type" value="Genomic_DNA"/>
</dbReference>
<evidence type="ECO:0000313" key="8">
    <source>
        <dbReference type="Proteomes" id="UP001324115"/>
    </source>
</evidence>
<dbReference type="GO" id="GO:0016102">
    <property type="term" value="P:diterpenoid biosynthetic process"/>
    <property type="evidence" value="ECO:0007669"/>
    <property type="project" value="InterPro"/>
</dbReference>
<name>A0AAN7IBV3_QUERU</name>
<accession>A0AAN7IBV3</accession>
<dbReference type="SFLD" id="SFLDS00005">
    <property type="entry name" value="Isoprenoid_Synthase_Type_I"/>
    <property type="match status" value="1"/>
</dbReference>
<evidence type="ECO:0000259" key="5">
    <source>
        <dbReference type="Pfam" id="PF01397"/>
    </source>
</evidence>
<dbReference type="InterPro" id="IPR044814">
    <property type="entry name" value="Terpene_cyclase_plant_C1"/>
</dbReference>
<dbReference type="InterPro" id="IPR005630">
    <property type="entry name" value="Terpene_synthase_metal-bd"/>
</dbReference>
<keyword evidence="3" id="KW-0460">Magnesium</keyword>